<accession>A0A0V1D8I7</accession>
<name>A0A0V1D8I7_TRIBR</name>
<dbReference type="AlphaFoldDB" id="A0A0V1D8I7"/>
<proteinExistence type="predicted"/>
<keyword evidence="2" id="KW-1185">Reference proteome</keyword>
<dbReference type="EMBL" id="JYDI01000028">
    <property type="protein sequence ID" value="KRY57743.1"/>
    <property type="molecule type" value="Genomic_DNA"/>
</dbReference>
<protein>
    <submittedName>
        <fullName evidence="1">Uncharacterized protein</fullName>
    </submittedName>
</protein>
<comment type="caution">
    <text evidence="1">The sequence shown here is derived from an EMBL/GenBank/DDBJ whole genome shotgun (WGS) entry which is preliminary data.</text>
</comment>
<evidence type="ECO:0000313" key="1">
    <source>
        <dbReference type="EMBL" id="KRY57743.1"/>
    </source>
</evidence>
<dbReference type="Proteomes" id="UP000054653">
    <property type="component" value="Unassembled WGS sequence"/>
</dbReference>
<sequence>MDANKPEAISVGSLRNDSPKNTIPLCDHFAVADAEVANSLLEPVNPQYILSAVAWNRLILLTLFICIEGPIRSAMRRVVRRPVDKACNSVQEDANEVIGLEKFLNMLHMPEQVIFVWLKNAKNLKFAVCEALEIDSCFLRNKAKLLIRHPGERSKKERQKTAEQDLKGERKIQRLLRNAGITVFKSKINNIVTKIVVDTGAALALVTMDQTGEALEESDGAVGAIFIAGARVWLLCQRSKRKLSKKLSRPGHVSFELVQRIFKLGKDAKTDCTTSRYGIHQKTPTAHSEAKASIGRLVEYENIHLHLNGENTG</sequence>
<gene>
    <name evidence="1" type="ORF">T03_15602</name>
</gene>
<evidence type="ECO:0000313" key="2">
    <source>
        <dbReference type="Proteomes" id="UP000054653"/>
    </source>
</evidence>
<organism evidence="1 2">
    <name type="scientific">Trichinella britovi</name>
    <name type="common">Parasitic roundworm</name>
    <dbReference type="NCBI Taxonomy" id="45882"/>
    <lineage>
        <taxon>Eukaryota</taxon>
        <taxon>Metazoa</taxon>
        <taxon>Ecdysozoa</taxon>
        <taxon>Nematoda</taxon>
        <taxon>Enoplea</taxon>
        <taxon>Dorylaimia</taxon>
        <taxon>Trichinellida</taxon>
        <taxon>Trichinellidae</taxon>
        <taxon>Trichinella</taxon>
    </lineage>
</organism>
<reference evidence="1 2" key="1">
    <citation type="submission" date="2015-01" db="EMBL/GenBank/DDBJ databases">
        <title>Evolution of Trichinella species and genotypes.</title>
        <authorList>
            <person name="Korhonen P.K."/>
            <person name="Edoardo P."/>
            <person name="Giuseppe L.R."/>
            <person name="Gasser R.B."/>
        </authorList>
    </citation>
    <scope>NUCLEOTIDE SEQUENCE [LARGE SCALE GENOMIC DNA]</scope>
    <source>
        <strain evidence="1">ISS120</strain>
    </source>
</reference>
<dbReference type="OrthoDB" id="10408932at2759"/>